<proteinExistence type="predicted"/>
<evidence type="ECO:0000313" key="3">
    <source>
        <dbReference type="EMBL" id="GFH12319.1"/>
    </source>
</evidence>
<reference evidence="3 4" key="1">
    <citation type="submission" date="2020-02" db="EMBL/GenBank/DDBJ databases">
        <title>Draft genome sequence of Haematococcus lacustris strain NIES-144.</title>
        <authorList>
            <person name="Morimoto D."/>
            <person name="Nakagawa S."/>
            <person name="Yoshida T."/>
            <person name="Sawayama S."/>
        </authorList>
    </citation>
    <scope>NUCLEOTIDE SEQUENCE [LARGE SCALE GENOMIC DNA]</scope>
    <source>
        <strain evidence="3 4">NIES-144</strain>
    </source>
</reference>
<protein>
    <submittedName>
        <fullName evidence="3">Uncharacterized protein</fullName>
    </submittedName>
</protein>
<dbReference type="AlphaFoldDB" id="A0A699Z085"/>
<keyword evidence="2" id="KW-0732">Signal</keyword>
<feature type="signal peptide" evidence="2">
    <location>
        <begin position="1"/>
        <end position="26"/>
    </location>
</feature>
<feature type="chain" id="PRO_5025581323" evidence="2">
    <location>
        <begin position="27"/>
        <end position="347"/>
    </location>
</feature>
<keyword evidence="1" id="KW-1133">Transmembrane helix</keyword>
<sequence length="347" mass="35326">MARYTALQLLSTLFLIMSTSRMVVVAQQVTLNQSGAGSTAMGLPASNTSAAQVAAILSNVFKDVGTNFAAVASGAPASAAPVGVVTTTPSQSLPANVTLDPSIVKLLNQSMANGVSPSVITAIQKALLQQQQAGSDLGTLQGAARTVASFLSLPATLGTGANIRDFTARIDQLRALRDSVRTFLGTEEYVAITNYLLTAAQLGLQFVAAFPLAQLAYVVAQLALGAAITGLIAAIFYIVGSALAIAATIPGLQAALADRDNAAGLTNNGVGATIPTRSSEETSTAPSAFMPDPLLLDITSKATDIYMPVVAWAFSKQATGGLTLVNGLLSAVTDGMSMFTGITNTLG</sequence>
<dbReference type="EMBL" id="BLLF01000491">
    <property type="protein sequence ID" value="GFH12319.1"/>
    <property type="molecule type" value="Genomic_DNA"/>
</dbReference>
<evidence type="ECO:0000256" key="1">
    <source>
        <dbReference type="SAM" id="Phobius"/>
    </source>
</evidence>
<keyword evidence="1" id="KW-0812">Transmembrane</keyword>
<keyword evidence="1" id="KW-0472">Membrane</keyword>
<dbReference type="Proteomes" id="UP000485058">
    <property type="component" value="Unassembled WGS sequence"/>
</dbReference>
<gene>
    <name evidence="3" type="ORF">HaLaN_07978</name>
</gene>
<organism evidence="3 4">
    <name type="scientific">Haematococcus lacustris</name>
    <name type="common">Green alga</name>
    <name type="synonym">Haematococcus pluvialis</name>
    <dbReference type="NCBI Taxonomy" id="44745"/>
    <lineage>
        <taxon>Eukaryota</taxon>
        <taxon>Viridiplantae</taxon>
        <taxon>Chlorophyta</taxon>
        <taxon>core chlorophytes</taxon>
        <taxon>Chlorophyceae</taxon>
        <taxon>CS clade</taxon>
        <taxon>Chlamydomonadales</taxon>
        <taxon>Haematococcaceae</taxon>
        <taxon>Haematococcus</taxon>
    </lineage>
</organism>
<evidence type="ECO:0000313" key="4">
    <source>
        <dbReference type="Proteomes" id="UP000485058"/>
    </source>
</evidence>
<evidence type="ECO:0000256" key="2">
    <source>
        <dbReference type="SAM" id="SignalP"/>
    </source>
</evidence>
<feature type="transmembrane region" description="Helical" evidence="1">
    <location>
        <begin position="215"/>
        <end position="239"/>
    </location>
</feature>
<keyword evidence="4" id="KW-1185">Reference proteome</keyword>
<name>A0A699Z085_HAELA</name>
<accession>A0A699Z085</accession>
<comment type="caution">
    <text evidence="3">The sequence shown here is derived from an EMBL/GenBank/DDBJ whole genome shotgun (WGS) entry which is preliminary data.</text>
</comment>